<reference evidence="2" key="1">
    <citation type="submission" date="2025-08" db="UniProtKB">
        <authorList>
            <consortium name="RefSeq"/>
        </authorList>
    </citation>
    <scope>IDENTIFICATION</scope>
</reference>
<evidence type="ECO:0000313" key="2">
    <source>
        <dbReference type="RefSeq" id="XP_039146780.1"/>
    </source>
</evidence>
<proteinExistence type="predicted"/>
<protein>
    <submittedName>
        <fullName evidence="2">Secreted RxLR effector protein 161-like</fullName>
    </submittedName>
</protein>
<dbReference type="RefSeq" id="XP_039146780.1">
    <property type="nucleotide sequence ID" value="XM_039290846.1"/>
</dbReference>
<name>A0AB40D7C7_DIOCR</name>
<dbReference type="PANTHER" id="PTHR11439">
    <property type="entry name" value="GAG-POL-RELATED RETROTRANSPOSON"/>
    <property type="match status" value="1"/>
</dbReference>
<dbReference type="PANTHER" id="PTHR11439:SF463">
    <property type="entry name" value="REVERSE TRANSCRIPTASE TY1_COPIA-TYPE DOMAIN-CONTAINING PROTEIN"/>
    <property type="match status" value="1"/>
</dbReference>
<dbReference type="Proteomes" id="UP001515500">
    <property type="component" value="Chromosome 19"/>
</dbReference>
<dbReference type="AlphaFoldDB" id="A0AB40D7C7"/>
<gene>
    <name evidence="2" type="primary">LOC120284019</name>
</gene>
<dbReference type="CDD" id="cd09272">
    <property type="entry name" value="RNase_HI_RT_Ty1"/>
    <property type="match status" value="1"/>
</dbReference>
<dbReference type="GeneID" id="120284019"/>
<keyword evidence="1" id="KW-1185">Reference proteome</keyword>
<accession>A0AB40D7C7</accession>
<evidence type="ECO:0000313" key="1">
    <source>
        <dbReference type="Proteomes" id="UP001515500"/>
    </source>
</evidence>
<organism evidence="1 2">
    <name type="scientific">Dioscorea cayennensis subsp. rotundata</name>
    <name type="common">White Guinea yam</name>
    <name type="synonym">Dioscorea rotundata</name>
    <dbReference type="NCBI Taxonomy" id="55577"/>
    <lineage>
        <taxon>Eukaryota</taxon>
        <taxon>Viridiplantae</taxon>
        <taxon>Streptophyta</taxon>
        <taxon>Embryophyta</taxon>
        <taxon>Tracheophyta</taxon>
        <taxon>Spermatophyta</taxon>
        <taxon>Magnoliopsida</taxon>
        <taxon>Liliopsida</taxon>
        <taxon>Dioscoreales</taxon>
        <taxon>Dioscoreaceae</taxon>
        <taxon>Dioscorea</taxon>
    </lineage>
</organism>
<sequence length="193" mass="21944">MENCNPVSTPLLKNEKLMKEDGSGDADAALYRSLAEKLLYLTTARPDIMYASGLLSCFMHHPRKIHFGVAKRVLRYIKGTKDFGLMYEKKENEKFKLFGFCDGDWASHVDDWKSTSSYAFTLGSSVFSWASKKQERVAHFTMEAEYVSAIEAIIQIVWLRNVLGDMVEKQDKATILFCNDKSAIAMSKKIHLP</sequence>